<keyword evidence="3 6" id="KW-0812">Transmembrane</keyword>
<dbReference type="AlphaFoldDB" id="A0A5K7YF01"/>
<name>A0A5K7YF01_9BACT</name>
<evidence type="ECO:0000256" key="2">
    <source>
        <dbReference type="ARBA" id="ARBA00010350"/>
    </source>
</evidence>
<feature type="transmembrane region" description="Helical" evidence="6">
    <location>
        <begin position="53"/>
        <end position="72"/>
    </location>
</feature>
<evidence type="ECO:0000256" key="5">
    <source>
        <dbReference type="ARBA" id="ARBA00023136"/>
    </source>
</evidence>
<dbReference type="Proteomes" id="UP000427906">
    <property type="component" value="Chromosome"/>
</dbReference>
<dbReference type="GO" id="GO:0005886">
    <property type="term" value="C:plasma membrane"/>
    <property type="evidence" value="ECO:0007669"/>
    <property type="project" value="TreeGrafter"/>
</dbReference>
<dbReference type="RefSeq" id="WP_155315330.1">
    <property type="nucleotide sequence ID" value="NZ_AP021874.1"/>
</dbReference>
<feature type="transmembrane region" description="Helical" evidence="6">
    <location>
        <begin position="161"/>
        <end position="179"/>
    </location>
</feature>
<dbReference type="InterPro" id="IPR006214">
    <property type="entry name" value="Bax_inhibitor_1-related"/>
</dbReference>
<protein>
    <submittedName>
        <fullName evidence="7">Membrane protein</fullName>
    </submittedName>
</protein>
<dbReference type="EMBL" id="AP021874">
    <property type="protein sequence ID" value="BBO67025.1"/>
    <property type="molecule type" value="Genomic_DNA"/>
</dbReference>
<dbReference type="Pfam" id="PF01027">
    <property type="entry name" value="Bax1-I"/>
    <property type="match status" value="1"/>
</dbReference>
<reference evidence="7 8" key="1">
    <citation type="submission" date="2019-11" db="EMBL/GenBank/DDBJ databases">
        <title>Comparative genomics of hydrocarbon-degrading Desulfosarcina strains.</title>
        <authorList>
            <person name="Watanabe M."/>
            <person name="Kojima H."/>
            <person name="Fukui M."/>
        </authorList>
    </citation>
    <scope>NUCLEOTIDE SEQUENCE [LARGE SCALE GENOMIC DNA]</scope>
    <source>
        <strain evidence="7 8">PL12</strain>
    </source>
</reference>
<feature type="transmembrane region" description="Helical" evidence="6">
    <location>
        <begin position="84"/>
        <end position="102"/>
    </location>
</feature>
<evidence type="ECO:0000256" key="4">
    <source>
        <dbReference type="ARBA" id="ARBA00022989"/>
    </source>
</evidence>
<dbReference type="KEGG" id="dalk:DSCA_09550"/>
<feature type="transmembrane region" description="Helical" evidence="6">
    <location>
        <begin position="134"/>
        <end position="155"/>
    </location>
</feature>
<gene>
    <name evidence="7" type="ORF">DSCA_09550</name>
</gene>
<organism evidence="7 8">
    <name type="scientific">Desulfosarcina alkanivorans</name>
    <dbReference type="NCBI Taxonomy" id="571177"/>
    <lineage>
        <taxon>Bacteria</taxon>
        <taxon>Pseudomonadati</taxon>
        <taxon>Thermodesulfobacteriota</taxon>
        <taxon>Desulfobacteria</taxon>
        <taxon>Desulfobacterales</taxon>
        <taxon>Desulfosarcinaceae</taxon>
        <taxon>Desulfosarcina</taxon>
    </lineage>
</organism>
<dbReference type="CDD" id="cd10432">
    <property type="entry name" value="BI-1-like_bacterial"/>
    <property type="match status" value="1"/>
</dbReference>
<dbReference type="PANTHER" id="PTHR23291">
    <property type="entry name" value="BAX INHIBITOR-RELATED"/>
    <property type="match status" value="1"/>
</dbReference>
<comment type="similarity">
    <text evidence="2 6">Belongs to the BI1 family.</text>
</comment>
<keyword evidence="8" id="KW-1185">Reference proteome</keyword>
<accession>A0A5K7YF01</accession>
<comment type="subcellular location">
    <subcellularLocation>
        <location evidence="1">Membrane</location>
        <topology evidence="1">Multi-pass membrane protein</topology>
    </subcellularLocation>
</comment>
<keyword evidence="4 6" id="KW-1133">Transmembrane helix</keyword>
<dbReference type="PANTHER" id="PTHR23291:SF50">
    <property type="entry name" value="PROTEIN LIFEGUARD 4"/>
    <property type="match status" value="1"/>
</dbReference>
<evidence type="ECO:0000313" key="8">
    <source>
        <dbReference type="Proteomes" id="UP000427906"/>
    </source>
</evidence>
<keyword evidence="5 6" id="KW-0472">Membrane</keyword>
<evidence type="ECO:0000256" key="6">
    <source>
        <dbReference type="RuleBase" id="RU004379"/>
    </source>
</evidence>
<feature type="transmembrane region" description="Helical" evidence="6">
    <location>
        <begin position="21"/>
        <end position="41"/>
    </location>
</feature>
<feature type="transmembrane region" description="Helical" evidence="6">
    <location>
        <begin position="199"/>
        <end position="223"/>
    </location>
</feature>
<proteinExistence type="inferred from homology"/>
<dbReference type="OrthoDB" id="9793828at2"/>
<sequence>MQSIPMERTQAQVQVNAFVRSVYNWMAIGLALTGAVAWFVAHNEPVLRFVYQARWIFFIGELALVFMLAGRVHKMKASTATGMFMFYAALNGATMAFIFLAYTMSSIASTFMICAGTFAVCSVFGWVTKRDLTGLGSFMFMGLIGIIIASVINIFLKSPAMQMVISYIGVLVFTGLTAYDTQKLKAMAMSQPAGLDGAVVRKGAIIGALTLYLDFILMFQYLLMIFGGNRD</sequence>
<evidence type="ECO:0000313" key="7">
    <source>
        <dbReference type="EMBL" id="BBO67025.1"/>
    </source>
</evidence>
<evidence type="ECO:0000256" key="3">
    <source>
        <dbReference type="ARBA" id="ARBA00022692"/>
    </source>
</evidence>
<feature type="transmembrane region" description="Helical" evidence="6">
    <location>
        <begin position="108"/>
        <end position="127"/>
    </location>
</feature>
<evidence type="ECO:0000256" key="1">
    <source>
        <dbReference type="ARBA" id="ARBA00004141"/>
    </source>
</evidence>